<dbReference type="CDD" id="cd22159">
    <property type="entry name" value="F-box_AtTIR1-like"/>
    <property type="match status" value="1"/>
</dbReference>
<protein>
    <submittedName>
        <fullName evidence="1">Leucine-rich repeat domain superfamily, F-box-like domain superfamily</fullName>
    </submittedName>
    <submittedName>
        <fullName evidence="2">Putative RNI-like superfamily protein</fullName>
    </submittedName>
</protein>
<dbReference type="SUPFAM" id="SSF52047">
    <property type="entry name" value="RNI-like"/>
    <property type="match status" value="1"/>
</dbReference>
<dbReference type="GO" id="GO:0031146">
    <property type="term" value="P:SCF-dependent proteasomal ubiquitin-dependent protein catabolic process"/>
    <property type="evidence" value="ECO:0000318"/>
    <property type="project" value="GO_Central"/>
</dbReference>
<dbReference type="InterPro" id="IPR036047">
    <property type="entry name" value="F-box-like_dom_sf"/>
</dbReference>
<dbReference type="InterPro" id="IPR006553">
    <property type="entry name" value="Leu-rich_rpt_Cys-con_subtyp"/>
</dbReference>
<dbReference type="EMBL" id="MNCJ02000323">
    <property type="protein sequence ID" value="KAF5795198.1"/>
    <property type="molecule type" value="Genomic_DNA"/>
</dbReference>
<dbReference type="Gramene" id="mRNA:HanXRQr2_Chr08g0336851">
    <property type="protein sequence ID" value="mRNA:HanXRQr2_Chr08g0336851"/>
    <property type="gene ID" value="HanXRQr2_Chr08g0336851"/>
</dbReference>
<evidence type="ECO:0000313" key="3">
    <source>
        <dbReference type="Proteomes" id="UP000215914"/>
    </source>
</evidence>
<accession>A0A251SWA0</accession>
<dbReference type="InterPro" id="IPR032675">
    <property type="entry name" value="LRR_dom_sf"/>
</dbReference>
<gene>
    <name evidence="2" type="ORF">HannXRQ_Chr13g0420571</name>
    <name evidence="1" type="ORF">HanXRQr2_Chr08g0336851</name>
</gene>
<reference evidence="2" key="2">
    <citation type="submission" date="2017-02" db="EMBL/GenBank/DDBJ databases">
        <title>Sunflower complete genome.</title>
        <authorList>
            <person name="Langlade N."/>
            <person name="Munos S."/>
        </authorList>
    </citation>
    <scope>NUCLEOTIDE SEQUENCE [LARGE SCALE GENOMIC DNA]</scope>
    <source>
        <tissue evidence="2">Leaves</tissue>
    </source>
</reference>
<dbReference type="GO" id="GO:0019005">
    <property type="term" value="C:SCF ubiquitin ligase complex"/>
    <property type="evidence" value="ECO:0000318"/>
    <property type="project" value="GO_Central"/>
</dbReference>
<dbReference type="SMART" id="SM00367">
    <property type="entry name" value="LRR_CC"/>
    <property type="match status" value="2"/>
</dbReference>
<dbReference type="FunCoup" id="A0A251SWA0">
    <property type="interactions" value="484"/>
</dbReference>
<dbReference type="AlphaFoldDB" id="A0A251SWA0"/>
<dbReference type="SUPFAM" id="SSF81383">
    <property type="entry name" value="F-box domain"/>
    <property type="match status" value="1"/>
</dbReference>
<dbReference type="Proteomes" id="UP000215914">
    <property type="component" value="Chromosome 13"/>
</dbReference>
<dbReference type="InParanoid" id="A0A251SWA0"/>
<dbReference type="Gene3D" id="3.80.10.10">
    <property type="entry name" value="Ribonuclease Inhibitor"/>
    <property type="match status" value="1"/>
</dbReference>
<dbReference type="OrthoDB" id="550575at2759"/>
<reference evidence="1" key="3">
    <citation type="submission" date="2020-06" db="EMBL/GenBank/DDBJ databases">
        <title>Helianthus annuus Genome sequencing and assembly Release 2.</title>
        <authorList>
            <person name="Gouzy J."/>
            <person name="Langlade N."/>
            <person name="Munos S."/>
        </authorList>
    </citation>
    <scope>NUCLEOTIDE SEQUENCE</scope>
    <source>
        <tissue evidence="1">Leaves</tissue>
    </source>
</reference>
<organism evidence="2 3">
    <name type="scientific">Helianthus annuus</name>
    <name type="common">Common sunflower</name>
    <dbReference type="NCBI Taxonomy" id="4232"/>
    <lineage>
        <taxon>Eukaryota</taxon>
        <taxon>Viridiplantae</taxon>
        <taxon>Streptophyta</taxon>
        <taxon>Embryophyta</taxon>
        <taxon>Tracheophyta</taxon>
        <taxon>Spermatophyta</taxon>
        <taxon>Magnoliopsida</taxon>
        <taxon>eudicotyledons</taxon>
        <taxon>Gunneridae</taxon>
        <taxon>Pentapetalae</taxon>
        <taxon>asterids</taxon>
        <taxon>campanulids</taxon>
        <taxon>Asterales</taxon>
        <taxon>Asteraceae</taxon>
        <taxon>Asteroideae</taxon>
        <taxon>Heliantheae alliance</taxon>
        <taxon>Heliantheae</taxon>
        <taxon>Helianthus</taxon>
    </lineage>
</organism>
<dbReference type="EMBL" id="CM007902">
    <property type="protein sequence ID" value="OTG03118.1"/>
    <property type="molecule type" value="Genomic_DNA"/>
</dbReference>
<proteinExistence type="predicted"/>
<sequence length="493" mass="55449">MSSCSIENQNPNHPSPLHSTNRWLNNDLALNHVICTALRRRSLPNNHQQTPPATAATKTLAYDSPKTIVPKDFTSLISDEILIRILSKLPEKSQRNSNSLVSKRWLNLQGRLVRSVRVLDWDFLISGRMFFRFPNVTHVDLVHGTLVCNSSSNSNYGMLVNHEIGSFRIGPDEYLQDDCVLLPVDEVDFGLKVLASVYPNLIQLVVVNCSEIGLLSVAEECLAMQELVLHQCNDNVLVGIAAFSDLKILKLVGVVDGFYKSLVSDRGLTILAQGCKRLVKLELQGCEGGYEGIKAVGECCQMLEELMFCDHRMDDGWLSALSYCESLRTLKFVSCKGIDRCCELDEHLGFCPMLERLHLERCQLRDKQTVRALFLVCQTVEEVVFKNCWGFNDAIFFNASLCRRVKLVSIEGCSRLTTQGLEAVVLSWKELESLKVISCKNIKDDDVTPMLSVLFSDLKDFKWCPGNSSYLSTRLASSNMGKRGAKFFKKFQI</sequence>
<reference evidence="1 3" key="1">
    <citation type="journal article" date="2017" name="Nature">
        <title>The sunflower genome provides insights into oil metabolism, flowering and Asterid evolution.</title>
        <authorList>
            <person name="Badouin H."/>
            <person name="Gouzy J."/>
            <person name="Grassa C.J."/>
            <person name="Murat F."/>
            <person name="Staton S.E."/>
            <person name="Cottret L."/>
            <person name="Lelandais-Briere C."/>
            <person name="Owens G.L."/>
            <person name="Carrere S."/>
            <person name="Mayjonade B."/>
            <person name="Legrand L."/>
            <person name="Gill N."/>
            <person name="Kane N.C."/>
            <person name="Bowers J.E."/>
            <person name="Hubner S."/>
            <person name="Bellec A."/>
            <person name="Berard A."/>
            <person name="Berges H."/>
            <person name="Blanchet N."/>
            <person name="Boniface M.C."/>
            <person name="Brunel D."/>
            <person name="Catrice O."/>
            <person name="Chaidir N."/>
            <person name="Claudel C."/>
            <person name="Donnadieu C."/>
            <person name="Faraut T."/>
            <person name="Fievet G."/>
            <person name="Helmstetter N."/>
            <person name="King M."/>
            <person name="Knapp S.J."/>
            <person name="Lai Z."/>
            <person name="Le Paslier M.C."/>
            <person name="Lippi Y."/>
            <person name="Lorenzon L."/>
            <person name="Mandel J.R."/>
            <person name="Marage G."/>
            <person name="Marchand G."/>
            <person name="Marquand E."/>
            <person name="Bret-Mestries E."/>
            <person name="Morien E."/>
            <person name="Nambeesan S."/>
            <person name="Nguyen T."/>
            <person name="Pegot-Espagnet P."/>
            <person name="Pouilly N."/>
            <person name="Raftis F."/>
            <person name="Sallet E."/>
            <person name="Schiex T."/>
            <person name="Thomas J."/>
            <person name="Vandecasteele C."/>
            <person name="Vares D."/>
            <person name="Vear F."/>
            <person name="Vautrin S."/>
            <person name="Crespi M."/>
            <person name="Mangin B."/>
            <person name="Burke J.M."/>
            <person name="Salse J."/>
            <person name="Munos S."/>
            <person name="Vincourt P."/>
            <person name="Rieseberg L.H."/>
            <person name="Langlade N.B."/>
        </authorList>
    </citation>
    <scope>NUCLEOTIDE SEQUENCE [LARGE SCALE GENOMIC DNA]</scope>
    <source>
        <strain evidence="3">cv. SF193</strain>
        <tissue evidence="1">Leaves</tissue>
    </source>
</reference>
<dbReference type="OMA" id="LSNACMN"/>
<keyword evidence="3" id="KW-1185">Reference proteome</keyword>
<evidence type="ECO:0000313" key="1">
    <source>
        <dbReference type="EMBL" id="KAF5795198.1"/>
    </source>
</evidence>
<dbReference type="PANTHER" id="PTHR13318">
    <property type="entry name" value="PARTNER OF PAIRED, ISOFORM B-RELATED"/>
    <property type="match status" value="1"/>
</dbReference>
<name>A0A251SWA0_HELAN</name>
<dbReference type="Gene3D" id="1.20.1280.50">
    <property type="match status" value="1"/>
</dbReference>
<evidence type="ECO:0000313" key="2">
    <source>
        <dbReference type="EMBL" id="OTG03118.1"/>
    </source>
</evidence>
<dbReference type="PANTHER" id="PTHR13318:SF124">
    <property type="entry name" value="F-BOX DOMAIN-CONTAINING PROTEIN"/>
    <property type="match status" value="1"/>
</dbReference>